<comment type="caution">
    <text evidence="2">The sequence shown here is derived from an EMBL/GenBank/DDBJ whole genome shotgun (WGS) entry which is preliminary data.</text>
</comment>
<evidence type="ECO:0000256" key="1">
    <source>
        <dbReference type="SAM" id="SignalP"/>
    </source>
</evidence>
<dbReference type="SUPFAM" id="SSF63829">
    <property type="entry name" value="Calcium-dependent phosphotriesterase"/>
    <property type="match status" value="1"/>
</dbReference>
<gene>
    <name evidence="2" type="ORF">GCM10007964_23770</name>
</gene>
<name>A0A917QZV5_9ACTN</name>
<accession>A0A917QZV5</accession>
<reference evidence="2" key="1">
    <citation type="journal article" date="2014" name="Int. J. Syst. Evol. Microbiol.">
        <title>Complete genome sequence of Corynebacterium casei LMG S-19264T (=DSM 44701T), isolated from a smear-ripened cheese.</title>
        <authorList>
            <consortium name="US DOE Joint Genome Institute (JGI-PGF)"/>
            <person name="Walter F."/>
            <person name="Albersmeier A."/>
            <person name="Kalinowski J."/>
            <person name="Ruckert C."/>
        </authorList>
    </citation>
    <scope>NUCLEOTIDE SEQUENCE</scope>
    <source>
        <strain evidence="2">JCM 13064</strain>
    </source>
</reference>
<feature type="chain" id="PRO_5037893526" description="Superoxide dismutase" evidence="1">
    <location>
        <begin position="22"/>
        <end position="317"/>
    </location>
</feature>
<dbReference type="PANTHER" id="PTHR47197:SF3">
    <property type="entry name" value="DIHYDRO-HEME D1 DEHYDROGENASE"/>
    <property type="match status" value="1"/>
</dbReference>
<dbReference type="EMBL" id="BMNT01000011">
    <property type="protein sequence ID" value="GGK80368.1"/>
    <property type="molecule type" value="Genomic_DNA"/>
</dbReference>
<keyword evidence="1" id="KW-0732">Signal</keyword>
<dbReference type="InterPro" id="IPR011042">
    <property type="entry name" value="6-blade_b-propeller_TolB-like"/>
</dbReference>
<reference evidence="2" key="2">
    <citation type="submission" date="2020-09" db="EMBL/GenBank/DDBJ databases">
        <authorList>
            <person name="Sun Q."/>
            <person name="Ohkuma M."/>
        </authorList>
    </citation>
    <scope>NUCLEOTIDE SEQUENCE</scope>
    <source>
        <strain evidence="2">JCM 13064</strain>
    </source>
</reference>
<evidence type="ECO:0008006" key="4">
    <source>
        <dbReference type="Google" id="ProtNLM"/>
    </source>
</evidence>
<sequence length="317" mass="32262">MKVAVLLAGFLVVLAGAPATAATGSGAAAGVASTATGKPAYPTEFSLPDGFQPEGIAIGSGDAAYFGSVATGAIYRADLRTGAGRIIEPGPGTPSVGLKIDSRGRLFVAGGDAGDARVVDTRSGKVIATYKLATGPAFVNDVVLTPDAAYFTDSINPVLYVVPFGRGGALPAEAKQVPLSGDITYGDGFNVNGITQSPDGAALLVVQSNTGKLFRVAPKTGVATLVDLGTASLVNGDGMLLEGCTLYVVQNFQNTVTVVELNGRGTSGKVVRGLTDPRFDVPTTVAAHGDRLYLPNARFSTTPTPTTPYTVVAINRR</sequence>
<dbReference type="Proteomes" id="UP000645217">
    <property type="component" value="Unassembled WGS sequence"/>
</dbReference>
<dbReference type="PANTHER" id="PTHR47197">
    <property type="entry name" value="PROTEIN NIRF"/>
    <property type="match status" value="1"/>
</dbReference>
<dbReference type="InterPro" id="IPR051200">
    <property type="entry name" value="Host-pathogen_enzymatic-act"/>
</dbReference>
<protein>
    <recommendedName>
        <fullName evidence="4">Superoxide dismutase</fullName>
    </recommendedName>
</protein>
<dbReference type="AlphaFoldDB" id="A0A917QZV5"/>
<evidence type="ECO:0000313" key="2">
    <source>
        <dbReference type="EMBL" id="GGK80368.1"/>
    </source>
</evidence>
<dbReference type="RefSeq" id="WP_203968574.1">
    <property type="nucleotide sequence ID" value="NZ_BMNT01000011.1"/>
</dbReference>
<dbReference type="Gene3D" id="2.120.10.30">
    <property type="entry name" value="TolB, C-terminal domain"/>
    <property type="match status" value="1"/>
</dbReference>
<feature type="signal peptide" evidence="1">
    <location>
        <begin position="1"/>
        <end position="21"/>
    </location>
</feature>
<organism evidence="2 3">
    <name type="scientific">Sphaerisporangium melleum</name>
    <dbReference type="NCBI Taxonomy" id="321316"/>
    <lineage>
        <taxon>Bacteria</taxon>
        <taxon>Bacillati</taxon>
        <taxon>Actinomycetota</taxon>
        <taxon>Actinomycetes</taxon>
        <taxon>Streptosporangiales</taxon>
        <taxon>Streptosporangiaceae</taxon>
        <taxon>Sphaerisporangium</taxon>
    </lineage>
</organism>
<evidence type="ECO:0000313" key="3">
    <source>
        <dbReference type="Proteomes" id="UP000645217"/>
    </source>
</evidence>
<keyword evidence="3" id="KW-1185">Reference proteome</keyword>
<proteinExistence type="predicted"/>